<dbReference type="Pfam" id="PF12849">
    <property type="entry name" value="PBP_like_2"/>
    <property type="match status" value="1"/>
</dbReference>
<dbReference type="Proteomes" id="UP000184339">
    <property type="component" value="Unassembled WGS sequence"/>
</dbReference>
<organism evidence="3 4">
    <name type="scientific">Duganella sacchari</name>
    <dbReference type="NCBI Taxonomy" id="551987"/>
    <lineage>
        <taxon>Bacteria</taxon>
        <taxon>Pseudomonadati</taxon>
        <taxon>Pseudomonadota</taxon>
        <taxon>Betaproteobacteria</taxon>
        <taxon>Burkholderiales</taxon>
        <taxon>Oxalobacteraceae</taxon>
        <taxon>Telluria group</taxon>
        <taxon>Duganella</taxon>
    </lineage>
</organism>
<name>A0A1M7KVT9_9BURK</name>
<dbReference type="EMBL" id="FRCX01000002">
    <property type="protein sequence ID" value="SHM69637.1"/>
    <property type="molecule type" value="Genomic_DNA"/>
</dbReference>
<protein>
    <submittedName>
        <fullName evidence="3">Phosphate ABC transporter substrate-binding protein, PhoT family</fullName>
    </submittedName>
</protein>
<dbReference type="InterPro" id="IPR024370">
    <property type="entry name" value="PBP_domain"/>
</dbReference>
<dbReference type="AlphaFoldDB" id="A0A1M7KVT9"/>
<evidence type="ECO:0000259" key="2">
    <source>
        <dbReference type="Pfam" id="PF12849"/>
    </source>
</evidence>
<evidence type="ECO:0000256" key="1">
    <source>
        <dbReference type="ARBA" id="ARBA00022729"/>
    </source>
</evidence>
<gene>
    <name evidence="3" type="ORF">SAMN05192549_102256</name>
</gene>
<dbReference type="PANTHER" id="PTHR30570">
    <property type="entry name" value="PERIPLASMIC PHOSPHATE BINDING COMPONENT OF PHOSPHATE ABC TRANSPORTER"/>
    <property type="match status" value="1"/>
</dbReference>
<dbReference type="STRING" id="551987.SAMN05192549_102256"/>
<evidence type="ECO:0000313" key="4">
    <source>
        <dbReference type="Proteomes" id="UP000184339"/>
    </source>
</evidence>
<dbReference type="InterPro" id="IPR050811">
    <property type="entry name" value="Phosphate_ABC_transporter"/>
</dbReference>
<feature type="domain" description="PBP" evidence="2">
    <location>
        <begin position="16"/>
        <end position="243"/>
    </location>
</feature>
<evidence type="ECO:0000313" key="3">
    <source>
        <dbReference type="EMBL" id="SHM69637.1"/>
    </source>
</evidence>
<keyword evidence="1" id="KW-0732">Signal</keyword>
<keyword evidence="4" id="KW-1185">Reference proteome</keyword>
<proteinExistence type="predicted"/>
<accession>A0A1M7KVT9</accession>
<dbReference type="SUPFAM" id="SSF53850">
    <property type="entry name" value="Periplasmic binding protein-like II"/>
    <property type="match status" value="1"/>
</dbReference>
<sequence>MLGAALPLAACSRRRQPARHALLVSGADAMLPLLQALMRAFQRERPALDAIVERGGSLPAYIAASRRAIDVAAMARVLSDAEDGPGARHYLIARSDIRIIAHPDLAVTNLTRAQVRGLLAGDIINWRTLGGPDLPVIVHAHPRNTAPRQSTEQLLLDGSEFAPEAREAPDDAALAAAVAAQPGAIAYQAGHARSGQELAAVLPVDGVTASTATVLSGRYPYTQGFHLLLHGAAGGEREAFVHFARSAAGQAIVASLGLIAVC</sequence>
<reference evidence="4" key="1">
    <citation type="submission" date="2016-11" db="EMBL/GenBank/DDBJ databases">
        <authorList>
            <person name="Varghese N."/>
            <person name="Submissions S."/>
        </authorList>
    </citation>
    <scope>NUCLEOTIDE SEQUENCE [LARGE SCALE GENOMIC DNA]</scope>
    <source>
        <strain evidence="4">Sac-22</strain>
    </source>
</reference>
<dbReference type="Gene3D" id="3.40.190.10">
    <property type="entry name" value="Periplasmic binding protein-like II"/>
    <property type="match status" value="2"/>
</dbReference>
<dbReference type="PANTHER" id="PTHR30570:SF1">
    <property type="entry name" value="PHOSPHATE-BINDING PROTEIN PSTS"/>
    <property type="match status" value="1"/>
</dbReference>